<dbReference type="PANTHER" id="PTHR13391:SF0">
    <property type="entry name" value="PROTEIN MISATO HOMOLOG 1"/>
    <property type="match status" value="1"/>
</dbReference>
<comment type="function">
    <text evidence="1">Involved in the partitioning of the mitochondrial organelle and mitochondrial DNA (mtDNA) inheritance.</text>
</comment>
<dbReference type="EMBL" id="LMYN01000018">
    <property type="protein sequence ID" value="KSA02889.1"/>
    <property type="molecule type" value="Genomic_DNA"/>
</dbReference>
<evidence type="ECO:0000256" key="2">
    <source>
        <dbReference type="ARBA" id="ARBA00004173"/>
    </source>
</evidence>
<evidence type="ECO:0000313" key="9">
    <source>
        <dbReference type="EMBL" id="KSA02889.1"/>
    </source>
</evidence>
<evidence type="ECO:0000256" key="6">
    <source>
        <dbReference type="ARBA" id="ARBA00023128"/>
    </source>
</evidence>
<name>A0A0V1Q347_9ASCO</name>
<sequence length="493" mass="57110">MSEVINLSLSQKANHLLTHLYNNQEAHLPYSKTATVEFDNSVFLSTSKNPNGTVNYSPRSLNYDLTRGYGALGKYEYYESRDNIEGQYEIIKTGARMDKNEYQKALDKGMNKSNTLNVNNTKYWTDYNKLIYSPRSLNQLNNWEYQPNDFGINRSFPNLKFDTFNKGKEEYHQYSEDSLENFRNILEKCDLIQGVNLISEVDSAWGGFTNELLVDLKDEFFNNGINSKYNIWVHGLINHNLNPKLNQLYSRINTIIELSFNSTLFFPINLNPSSDCLGSGYDETSEWHNSSIQAIFLNSIWGLNNQIKSPVKMSVIEDELLRGFGKRNIVNEIKIHRIKQTSNNFGMVDIDRASLYNLVDNIKIKDKSDSIDLSLSVTNNSKYFAKSYIVPNDDSLVESLNKKENFPINIYKNNKINDILGNDTFPNIMEEKSVYSELSSSNTLKNDLKLYREVIKRSRENEVIEEKFELIEKISELIEEYTIGYDESDEEYD</sequence>
<dbReference type="Pfam" id="PF14881">
    <property type="entry name" value="Tubulin_3"/>
    <property type="match status" value="1"/>
</dbReference>
<proteinExistence type="inferred from homology"/>
<organism evidence="9 10">
    <name type="scientific">Debaryomyces fabryi</name>
    <dbReference type="NCBI Taxonomy" id="58627"/>
    <lineage>
        <taxon>Eukaryota</taxon>
        <taxon>Fungi</taxon>
        <taxon>Dikarya</taxon>
        <taxon>Ascomycota</taxon>
        <taxon>Saccharomycotina</taxon>
        <taxon>Pichiomycetes</taxon>
        <taxon>Debaryomycetaceae</taxon>
        <taxon>Debaryomyces</taxon>
    </lineage>
</organism>
<keyword evidence="10" id="KW-1185">Reference proteome</keyword>
<dbReference type="AlphaFoldDB" id="A0A0V1Q347"/>
<dbReference type="OrthoDB" id="271881at2759"/>
<comment type="caution">
    <text evidence="9">The sequence shown here is derived from an EMBL/GenBank/DDBJ whole genome shotgun (WGS) entry which is preliminary data.</text>
</comment>
<accession>A0A0V1Q347</accession>
<dbReference type="Gene3D" id="3.40.50.1440">
    <property type="entry name" value="Tubulin/FtsZ, GTPase domain"/>
    <property type="match status" value="1"/>
</dbReference>
<evidence type="ECO:0000313" key="10">
    <source>
        <dbReference type="Proteomes" id="UP000054251"/>
    </source>
</evidence>
<evidence type="ECO:0000259" key="7">
    <source>
        <dbReference type="Pfam" id="PF10644"/>
    </source>
</evidence>
<dbReference type="Proteomes" id="UP000054251">
    <property type="component" value="Unassembled WGS sequence"/>
</dbReference>
<reference evidence="9 10" key="1">
    <citation type="submission" date="2015-11" db="EMBL/GenBank/DDBJ databases">
        <title>The genome of Debaryomyces fabryi.</title>
        <authorList>
            <person name="Tafer H."/>
            <person name="Lopandic K."/>
        </authorList>
    </citation>
    <scope>NUCLEOTIDE SEQUENCE [LARGE SCALE GENOMIC DNA]</scope>
    <source>
        <strain evidence="9 10">CBS 789</strain>
    </source>
</reference>
<feature type="domain" description="DML1/Misato tubulin" evidence="8">
    <location>
        <begin position="116"/>
        <end position="300"/>
    </location>
</feature>
<dbReference type="InterPro" id="IPR019605">
    <property type="entry name" value="Misato_II_tubulin-like"/>
</dbReference>
<protein>
    <recommendedName>
        <fullName evidence="4">Protein DML1</fullName>
    </recommendedName>
    <alternativeName>
        <fullName evidence="5">Protein dml1</fullName>
    </alternativeName>
</protein>
<dbReference type="InterPro" id="IPR036525">
    <property type="entry name" value="Tubulin/FtsZ_GTPase_sf"/>
</dbReference>
<evidence type="ECO:0000256" key="1">
    <source>
        <dbReference type="ARBA" id="ARBA00003757"/>
    </source>
</evidence>
<feature type="domain" description="Misato Segment II tubulin-like" evidence="7">
    <location>
        <begin position="2"/>
        <end position="108"/>
    </location>
</feature>
<comment type="similarity">
    <text evidence="3">Belongs to the misato family.</text>
</comment>
<dbReference type="InterPro" id="IPR049942">
    <property type="entry name" value="DML1/Misato"/>
</dbReference>
<evidence type="ECO:0000256" key="4">
    <source>
        <dbReference type="ARBA" id="ARBA00014097"/>
    </source>
</evidence>
<dbReference type="SUPFAM" id="SSF52490">
    <property type="entry name" value="Tubulin nucleotide-binding domain-like"/>
    <property type="match status" value="1"/>
</dbReference>
<dbReference type="Pfam" id="PF10644">
    <property type="entry name" value="Misat_Tub_SegII"/>
    <property type="match status" value="1"/>
</dbReference>
<keyword evidence="6" id="KW-0496">Mitochondrion</keyword>
<evidence type="ECO:0000256" key="5">
    <source>
        <dbReference type="ARBA" id="ARBA00022030"/>
    </source>
</evidence>
<evidence type="ECO:0000259" key="8">
    <source>
        <dbReference type="Pfam" id="PF14881"/>
    </source>
</evidence>
<evidence type="ECO:0000256" key="3">
    <source>
        <dbReference type="ARBA" id="ARBA00008507"/>
    </source>
</evidence>
<dbReference type="PANTHER" id="PTHR13391">
    <property type="entry name" value="MITOCHONDRIAL DISTRIBUTION REGULATOR MISATO"/>
    <property type="match status" value="1"/>
</dbReference>
<gene>
    <name evidence="9" type="ORF">AC631_01369</name>
</gene>
<dbReference type="GeneID" id="26838378"/>
<comment type="subcellular location">
    <subcellularLocation>
        <location evidence="2">Mitochondrion</location>
    </subcellularLocation>
</comment>
<dbReference type="GO" id="GO:0005739">
    <property type="term" value="C:mitochondrion"/>
    <property type="evidence" value="ECO:0007669"/>
    <property type="project" value="UniProtKB-SubCell"/>
</dbReference>
<dbReference type="RefSeq" id="XP_015468991.1">
    <property type="nucleotide sequence ID" value="XM_015610199.1"/>
</dbReference>
<dbReference type="InterPro" id="IPR029209">
    <property type="entry name" value="DML1/Misato_tubulin"/>
</dbReference>
<dbReference type="GO" id="GO:0007005">
    <property type="term" value="P:mitochondrion organization"/>
    <property type="evidence" value="ECO:0007669"/>
    <property type="project" value="InterPro"/>
</dbReference>